<gene>
    <name evidence="2" type="ORF">AMSG_10634</name>
</gene>
<sequence length="209" mass="21953">MSFSDLEGMFAHLERALRPHALPGATPTRAETPTPGESASDSSGPSHEELEAWQNRALAAEARMSRTTAQLKQLLAGVRAEQSAAKATIATLTENHKRAARALVDLASQRDAAVARSAELTEKLRAVATQLLHARRHADGSATADDRVAAAMEQAKTEIAAVKAEYASKSLAHIVVASTSVAPSALDDVANQPVRVLEAVLASLGYADS</sequence>
<dbReference type="RefSeq" id="XP_013753344.1">
    <property type="nucleotide sequence ID" value="XM_013897890.1"/>
</dbReference>
<proteinExistence type="predicted"/>
<dbReference type="GeneID" id="25568807"/>
<keyword evidence="3" id="KW-1185">Reference proteome</keyword>
<dbReference type="AlphaFoldDB" id="A0A0L0DU70"/>
<feature type="region of interest" description="Disordered" evidence="1">
    <location>
        <begin position="17"/>
        <end position="53"/>
    </location>
</feature>
<reference evidence="2 3" key="1">
    <citation type="submission" date="2010-05" db="EMBL/GenBank/DDBJ databases">
        <title>The Genome Sequence of Thecamonas trahens ATCC 50062.</title>
        <authorList>
            <consortium name="The Broad Institute Genome Sequencing Platform"/>
            <person name="Russ C."/>
            <person name="Cuomo C."/>
            <person name="Shea T."/>
            <person name="Young S.K."/>
            <person name="Zeng Q."/>
            <person name="Koehrsen M."/>
            <person name="Haas B."/>
            <person name="Borodovsky M."/>
            <person name="Guigo R."/>
            <person name="Alvarado L."/>
            <person name="Berlin A."/>
            <person name="Bochicchio J."/>
            <person name="Borenstein D."/>
            <person name="Chapman S."/>
            <person name="Chen Z."/>
            <person name="Freedman E."/>
            <person name="Gellesch M."/>
            <person name="Goldberg J."/>
            <person name="Griggs A."/>
            <person name="Gujja S."/>
            <person name="Heilman E."/>
            <person name="Heiman D."/>
            <person name="Hepburn T."/>
            <person name="Howarth C."/>
            <person name="Jen D."/>
            <person name="Larson L."/>
            <person name="Mehta T."/>
            <person name="Park D."/>
            <person name="Pearson M."/>
            <person name="Roberts A."/>
            <person name="Saif S."/>
            <person name="Shenoy N."/>
            <person name="Sisk P."/>
            <person name="Stolte C."/>
            <person name="Sykes S."/>
            <person name="Thomson T."/>
            <person name="Walk T."/>
            <person name="White J."/>
            <person name="Yandava C."/>
            <person name="Burger G."/>
            <person name="Gray M.W."/>
            <person name="Holland P.W.H."/>
            <person name="King N."/>
            <person name="Lang F.B.F."/>
            <person name="Roger A.J."/>
            <person name="Ruiz-Trillo I."/>
            <person name="Lander E."/>
            <person name="Nusbaum C."/>
        </authorList>
    </citation>
    <scope>NUCLEOTIDE SEQUENCE [LARGE SCALE GENOMIC DNA]</scope>
    <source>
        <strain evidence="2 3">ATCC 50062</strain>
    </source>
</reference>
<organism evidence="2 3">
    <name type="scientific">Thecamonas trahens ATCC 50062</name>
    <dbReference type="NCBI Taxonomy" id="461836"/>
    <lineage>
        <taxon>Eukaryota</taxon>
        <taxon>Apusozoa</taxon>
        <taxon>Apusomonadida</taxon>
        <taxon>Apusomonadidae</taxon>
        <taxon>Thecamonas</taxon>
    </lineage>
</organism>
<feature type="compositionally biased region" description="Polar residues" evidence="1">
    <location>
        <begin position="29"/>
        <end position="45"/>
    </location>
</feature>
<protein>
    <submittedName>
        <fullName evidence="2">Uncharacterized protein</fullName>
    </submittedName>
</protein>
<evidence type="ECO:0000313" key="3">
    <source>
        <dbReference type="Proteomes" id="UP000054408"/>
    </source>
</evidence>
<dbReference type="EMBL" id="GL349494">
    <property type="protein sequence ID" value="KNC55038.1"/>
    <property type="molecule type" value="Genomic_DNA"/>
</dbReference>
<accession>A0A0L0DU70</accession>
<evidence type="ECO:0000256" key="1">
    <source>
        <dbReference type="SAM" id="MobiDB-lite"/>
    </source>
</evidence>
<name>A0A0L0DU70_THETB</name>
<evidence type="ECO:0000313" key="2">
    <source>
        <dbReference type="EMBL" id="KNC55038.1"/>
    </source>
</evidence>
<dbReference type="Proteomes" id="UP000054408">
    <property type="component" value="Unassembled WGS sequence"/>
</dbReference>